<sequence>MLVSELFVEVPQDRMTSEDQLRTDFGLDSLGFLELRVICENTFGITITDTDFTPENFTSIGTVADLVRRLTEGSPVAAE</sequence>
<dbReference type="InterPro" id="IPR036736">
    <property type="entry name" value="ACP-like_sf"/>
</dbReference>
<reference evidence="2 3" key="1">
    <citation type="journal article" date="2019" name="Int. J. Syst. Evol. Microbiol.">
        <title>Streptomyces cadmiisoli sp. nov., a novel actinomycete isolated from cadmium-contaminated soil.</title>
        <authorList>
            <person name="Li K."/>
            <person name="Tang X."/>
            <person name="Zhao J."/>
            <person name="Guo Y."/>
            <person name="Tang Y."/>
            <person name="Gao J."/>
        </authorList>
    </citation>
    <scope>NUCLEOTIDE SEQUENCE [LARGE SCALE GENOMIC DNA]</scope>
    <source>
        <strain evidence="2 3">ZFG47</strain>
    </source>
</reference>
<feature type="domain" description="Carrier" evidence="1">
    <location>
        <begin position="1"/>
        <end position="74"/>
    </location>
</feature>
<evidence type="ECO:0000313" key="2">
    <source>
        <dbReference type="EMBL" id="AWW42180.1"/>
    </source>
</evidence>
<gene>
    <name evidence="2" type="ORF">DN051_01370</name>
</gene>
<dbReference type="Pfam" id="PF00550">
    <property type="entry name" value="PP-binding"/>
    <property type="match status" value="1"/>
</dbReference>
<accession>A0A2Z4JB33</accession>
<organism evidence="2 3">
    <name type="scientific">Streptomyces cadmiisoli</name>
    <dbReference type="NCBI Taxonomy" id="2184053"/>
    <lineage>
        <taxon>Bacteria</taxon>
        <taxon>Bacillati</taxon>
        <taxon>Actinomycetota</taxon>
        <taxon>Actinomycetes</taxon>
        <taxon>Kitasatosporales</taxon>
        <taxon>Streptomycetaceae</taxon>
        <taxon>Streptomyces</taxon>
        <taxon>Streptomyces aurantiacus group</taxon>
    </lineage>
</organism>
<evidence type="ECO:0000313" key="3">
    <source>
        <dbReference type="Proteomes" id="UP000249616"/>
    </source>
</evidence>
<dbReference type="SUPFAM" id="SSF47336">
    <property type="entry name" value="ACP-like"/>
    <property type="match status" value="1"/>
</dbReference>
<protein>
    <submittedName>
        <fullName evidence="2">Acyl carrier protein</fullName>
    </submittedName>
</protein>
<dbReference type="Gene3D" id="1.10.1200.10">
    <property type="entry name" value="ACP-like"/>
    <property type="match status" value="1"/>
</dbReference>
<dbReference type="InterPro" id="IPR009081">
    <property type="entry name" value="PP-bd_ACP"/>
</dbReference>
<proteinExistence type="predicted"/>
<keyword evidence="3" id="KW-1185">Reference proteome</keyword>
<dbReference type="PROSITE" id="PS50075">
    <property type="entry name" value="CARRIER"/>
    <property type="match status" value="1"/>
</dbReference>
<dbReference type="AlphaFoldDB" id="A0A2Z4JB33"/>
<dbReference type="EMBL" id="CP030073">
    <property type="protein sequence ID" value="AWW42180.1"/>
    <property type="molecule type" value="Genomic_DNA"/>
</dbReference>
<evidence type="ECO:0000259" key="1">
    <source>
        <dbReference type="PROSITE" id="PS50075"/>
    </source>
</evidence>
<name>A0A2Z4JB33_9ACTN</name>
<dbReference type="Proteomes" id="UP000249616">
    <property type="component" value="Chromosome"/>
</dbReference>
<dbReference type="KEGG" id="scad:DN051_01370"/>